<reference evidence="2 3" key="1">
    <citation type="submission" date="2018-10" db="EMBL/GenBank/DDBJ databases">
        <title>Fifty Aureobasidium pullulans genomes reveal a recombining polyextremotolerant generalist.</title>
        <authorList>
            <person name="Gostincar C."/>
            <person name="Turk M."/>
            <person name="Zajc J."/>
            <person name="Gunde-Cimerman N."/>
        </authorList>
    </citation>
    <scope>NUCLEOTIDE SEQUENCE [LARGE SCALE GENOMIC DNA]</scope>
    <source>
        <strain evidence="2 3">EXF-6604</strain>
    </source>
</reference>
<sequence length="402" mass="46782">MLFWILSYFKPMSQRYSDFECVKRGNGGFEVWYHVCADAEPGWEYTPEGKASARARKEEERQKAKAEKEAAKERARAIERRRKLDLKTQKREKEEADKAKQEEKRQRSIIEQETAAREAAELLAAQEEAAEEERRKIAVESAERKRFKEEEERRRAREAAEAVVRRELAEEEQRRKIGDAEEATALRQLEKDAGRELVHTGEEQWARLHTIVRAEYHDLTREHTRLQDVHDAASARRWLERRRRARLHLNNSHSAENEPQENHEGHDAERARLAEIAIELADLEAILKAIAKFGIQAPTPSSTDSYPSSRPTAPLSLTNLKTDTNQPNHHQLSTALSDIRVLTARDDRLDNQSDQAMRDRYDFLVQREEQRRVAAMIHVSLPPPGWLGICTMISKWKLSYHY</sequence>
<gene>
    <name evidence="2" type="ORF">D6D01_01200</name>
</gene>
<feature type="region of interest" description="Disordered" evidence="1">
    <location>
        <begin position="44"/>
        <end position="111"/>
    </location>
</feature>
<name>A0A4S9LZW2_AURPU</name>
<evidence type="ECO:0000313" key="2">
    <source>
        <dbReference type="EMBL" id="THY35528.1"/>
    </source>
</evidence>
<accession>A0A4S9LZW2</accession>
<organism evidence="2 3">
    <name type="scientific">Aureobasidium pullulans</name>
    <name type="common">Black yeast</name>
    <name type="synonym">Pullularia pullulans</name>
    <dbReference type="NCBI Taxonomy" id="5580"/>
    <lineage>
        <taxon>Eukaryota</taxon>
        <taxon>Fungi</taxon>
        <taxon>Dikarya</taxon>
        <taxon>Ascomycota</taxon>
        <taxon>Pezizomycotina</taxon>
        <taxon>Dothideomycetes</taxon>
        <taxon>Dothideomycetidae</taxon>
        <taxon>Dothideales</taxon>
        <taxon>Saccotheciaceae</taxon>
        <taxon>Aureobasidium</taxon>
    </lineage>
</organism>
<feature type="compositionally biased region" description="Basic and acidic residues" evidence="1">
    <location>
        <begin position="55"/>
        <end position="78"/>
    </location>
</feature>
<proteinExistence type="predicted"/>
<dbReference type="AlphaFoldDB" id="A0A4S9LZW2"/>
<dbReference type="EMBL" id="QZBD01000020">
    <property type="protein sequence ID" value="THY35528.1"/>
    <property type="molecule type" value="Genomic_DNA"/>
</dbReference>
<protein>
    <submittedName>
        <fullName evidence="2">Uncharacterized protein</fullName>
    </submittedName>
</protein>
<feature type="compositionally biased region" description="Basic and acidic residues" evidence="1">
    <location>
        <begin position="85"/>
        <end position="111"/>
    </location>
</feature>
<evidence type="ECO:0000313" key="3">
    <source>
        <dbReference type="Proteomes" id="UP000306584"/>
    </source>
</evidence>
<comment type="caution">
    <text evidence="2">The sequence shown here is derived from an EMBL/GenBank/DDBJ whole genome shotgun (WGS) entry which is preliminary data.</text>
</comment>
<feature type="region of interest" description="Disordered" evidence="1">
    <location>
        <begin position="297"/>
        <end position="316"/>
    </location>
</feature>
<evidence type="ECO:0000256" key="1">
    <source>
        <dbReference type="SAM" id="MobiDB-lite"/>
    </source>
</evidence>
<feature type="compositionally biased region" description="Low complexity" evidence="1">
    <location>
        <begin position="297"/>
        <end position="312"/>
    </location>
</feature>
<dbReference type="Proteomes" id="UP000306584">
    <property type="component" value="Unassembled WGS sequence"/>
</dbReference>